<name>A0A5E4ST06_9BURK</name>
<gene>
    <name evidence="1" type="ORF">PFI31113_00957</name>
</gene>
<evidence type="ECO:0000313" key="1">
    <source>
        <dbReference type="EMBL" id="VVD77983.1"/>
    </source>
</evidence>
<dbReference type="EMBL" id="CABPRW010000002">
    <property type="protein sequence ID" value="VVD77983.1"/>
    <property type="molecule type" value="Genomic_DNA"/>
</dbReference>
<dbReference type="RefSeq" id="WP_150598903.1">
    <property type="nucleotide sequence ID" value="NZ_CABPRW010000002.1"/>
</dbReference>
<dbReference type="AlphaFoldDB" id="A0A5E4ST06"/>
<dbReference type="Proteomes" id="UP000382577">
    <property type="component" value="Unassembled WGS sequence"/>
</dbReference>
<protein>
    <submittedName>
        <fullName evidence="1">Uncharacterized protein</fullName>
    </submittedName>
</protein>
<sequence>MNPAQKKPGRTGLACVAGVWCDSPEFHAWLSELARQPVTKADAIEFVYLACGIESRAELDTDKLAAQRFIETIRRPYRQWLARRAVGPNNANSK</sequence>
<accession>A0A5E4ST06</accession>
<dbReference type="OrthoDB" id="8943287at2"/>
<reference evidence="1 2" key="1">
    <citation type="submission" date="2019-08" db="EMBL/GenBank/DDBJ databases">
        <authorList>
            <person name="Peeters C."/>
        </authorList>
    </citation>
    <scope>NUCLEOTIDE SEQUENCE [LARGE SCALE GENOMIC DNA]</scope>
    <source>
        <strain evidence="1 2">LMG 31113</strain>
    </source>
</reference>
<evidence type="ECO:0000313" key="2">
    <source>
        <dbReference type="Proteomes" id="UP000382577"/>
    </source>
</evidence>
<organism evidence="1 2">
    <name type="scientific">Pandoraea fibrosis</name>
    <dbReference type="NCBI Taxonomy" id="1891094"/>
    <lineage>
        <taxon>Bacteria</taxon>
        <taxon>Pseudomonadati</taxon>
        <taxon>Pseudomonadota</taxon>
        <taxon>Betaproteobacteria</taxon>
        <taxon>Burkholderiales</taxon>
        <taxon>Burkholderiaceae</taxon>
        <taxon>Pandoraea</taxon>
    </lineage>
</organism>
<proteinExistence type="predicted"/>